<dbReference type="InterPro" id="IPR054000">
    <property type="entry name" value="MLKL_N"/>
</dbReference>
<keyword evidence="9" id="KW-0732">Signal</keyword>
<dbReference type="KEGG" id="bdi:100836178"/>
<dbReference type="EC" id="2.7.11.1" evidence="1"/>
<dbReference type="GO" id="GO:0006955">
    <property type="term" value="P:immune response"/>
    <property type="evidence" value="ECO:0000318"/>
    <property type="project" value="GO_Central"/>
</dbReference>
<keyword evidence="6" id="KW-0067">ATP-binding</keyword>
<dbReference type="OMA" id="CENEEFI"/>
<dbReference type="GO" id="GO:0004674">
    <property type="term" value="F:protein serine/threonine kinase activity"/>
    <property type="evidence" value="ECO:0000318"/>
    <property type="project" value="GO_Central"/>
</dbReference>
<dbReference type="RefSeq" id="XP_003575711.1">
    <property type="nucleotide sequence ID" value="XM_003575663.4"/>
</dbReference>
<dbReference type="Gene3D" id="3.30.200.20">
    <property type="entry name" value="Phosphorylase Kinase, domain 1"/>
    <property type="match status" value="1"/>
</dbReference>
<accession>I1IJJ0</accession>
<keyword evidence="4" id="KW-0547">Nucleotide-binding</keyword>
<comment type="catalytic activity">
    <reaction evidence="7">
        <text>L-threonyl-[protein] + ATP = O-phospho-L-threonyl-[protein] + ADP + H(+)</text>
        <dbReference type="Rhea" id="RHEA:46608"/>
        <dbReference type="Rhea" id="RHEA-COMP:11060"/>
        <dbReference type="Rhea" id="RHEA-COMP:11605"/>
        <dbReference type="ChEBI" id="CHEBI:15378"/>
        <dbReference type="ChEBI" id="CHEBI:30013"/>
        <dbReference type="ChEBI" id="CHEBI:30616"/>
        <dbReference type="ChEBI" id="CHEBI:61977"/>
        <dbReference type="ChEBI" id="CHEBI:456216"/>
        <dbReference type="EC" id="2.7.11.1"/>
    </reaction>
</comment>
<evidence type="ECO:0000256" key="7">
    <source>
        <dbReference type="ARBA" id="ARBA00047899"/>
    </source>
</evidence>
<dbReference type="Gramene" id="KQJ87363">
    <property type="protein sequence ID" value="KQJ87363"/>
    <property type="gene ID" value="BRADI_4g10550v3"/>
</dbReference>
<dbReference type="PROSITE" id="PS50011">
    <property type="entry name" value="PROTEIN_KINASE_DOM"/>
    <property type="match status" value="1"/>
</dbReference>
<dbReference type="SUPFAM" id="SSF56112">
    <property type="entry name" value="Protein kinase-like (PK-like)"/>
    <property type="match status" value="1"/>
</dbReference>
<dbReference type="PANTHER" id="PTHR27006">
    <property type="entry name" value="PROMASTIGOTE SURFACE ANTIGEN PROTEIN PSA"/>
    <property type="match status" value="1"/>
</dbReference>
<dbReference type="EMBL" id="CM000883">
    <property type="protein sequence ID" value="KQJ87362.1"/>
    <property type="molecule type" value="Genomic_DNA"/>
</dbReference>
<evidence type="ECO:0000313" key="13">
    <source>
        <dbReference type="Proteomes" id="UP000008810"/>
    </source>
</evidence>
<feature type="chain" id="PRO_5014095313" description="non-specific serine/threonine protein kinase" evidence="9">
    <location>
        <begin position="25"/>
        <end position="482"/>
    </location>
</feature>
<comment type="catalytic activity">
    <reaction evidence="8">
        <text>L-seryl-[protein] + ATP = O-phospho-L-seryl-[protein] + ADP + H(+)</text>
        <dbReference type="Rhea" id="RHEA:17989"/>
        <dbReference type="Rhea" id="RHEA-COMP:9863"/>
        <dbReference type="Rhea" id="RHEA-COMP:11604"/>
        <dbReference type="ChEBI" id="CHEBI:15378"/>
        <dbReference type="ChEBI" id="CHEBI:29999"/>
        <dbReference type="ChEBI" id="CHEBI:30616"/>
        <dbReference type="ChEBI" id="CHEBI:83421"/>
        <dbReference type="ChEBI" id="CHEBI:456216"/>
        <dbReference type="EC" id="2.7.11.1"/>
    </reaction>
</comment>
<evidence type="ECO:0000256" key="5">
    <source>
        <dbReference type="ARBA" id="ARBA00022777"/>
    </source>
</evidence>
<sequence length="482" mass="53069">MVAAAVAAGSALKLIFSLVIAIKAASNKAKRNKDDCRDIASRACSLEASLTSLDDGGGAAAKHPAVASALDRLHDALYRALQAVMECEEDGAVARRFNAGKVSDELRKLNQSIGDRVLDVILATSLHTNSILLGARQSKHLGDERLLLPPLPQIQESRLANSCKEGEPAAASSGLKKFNLSELEVATKNFSKQNLIEESDSCTVYKGELRDGSKVAIKAYSKMQYKACRKECENEEFIAAKLLHKNIVELVGCCSSGGLFYQVYEYMHNRSLSDHLHGSKIEWAKIFNTIIQGIARGIDYLHEQCGLCIVHLHLKPSSILLDHDYTPKICDFGISKILPTSAKEGIVDTVIGTWGFTAPEYMLSHRFSIKSDVYSFGVILLELITGWSRHQEAKNCKDPVNVLVWGLWKAGKLDECVDPRLACATGVTESQVAEMKRCIHVALLCIEEDPALRPDMSDVLRMLRDNSPITDRRSPRRPAYTM</sequence>
<dbReference type="GO" id="GO:0005524">
    <property type="term" value="F:ATP binding"/>
    <property type="evidence" value="ECO:0007669"/>
    <property type="project" value="UniProtKB-KW"/>
</dbReference>
<evidence type="ECO:0000313" key="11">
    <source>
        <dbReference type="EMBL" id="KQJ87362.1"/>
    </source>
</evidence>
<feature type="domain" description="Protein kinase" evidence="10">
    <location>
        <begin position="190"/>
        <end position="470"/>
    </location>
</feature>
<dbReference type="Proteomes" id="UP000008810">
    <property type="component" value="Chromosome 4"/>
</dbReference>
<dbReference type="Gramene" id="KQJ87362">
    <property type="protein sequence ID" value="KQJ87362"/>
    <property type="gene ID" value="BRADI_4g10550v3"/>
</dbReference>
<evidence type="ECO:0000256" key="9">
    <source>
        <dbReference type="SAM" id="SignalP"/>
    </source>
</evidence>
<reference evidence="12" key="3">
    <citation type="submission" date="2018-08" db="UniProtKB">
        <authorList>
            <consortium name="EnsemblPlants"/>
        </authorList>
    </citation>
    <scope>IDENTIFICATION</scope>
    <source>
        <strain evidence="12">cv. Bd21</strain>
    </source>
</reference>
<dbReference type="InterPro" id="IPR036537">
    <property type="entry name" value="Adaptor_Cbl_N_dom_sf"/>
</dbReference>
<name>I1IJJ0_BRADI</name>
<protein>
    <recommendedName>
        <fullName evidence="1">non-specific serine/threonine protein kinase</fullName>
        <ecNumber evidence="1">2.7.11.1</ecNumber>
    </recommendedName>
</protein>
<keyword evidence="13" id="KW-1185">Reference proteome</keyword>
<evidence type="ECO:0000256" key="4">
    <source>
        <dbReference type="ARBA" id="ARBA00022741"/>
    </source>
</evidence>
<evidence type="ECO:0000256" key="3">
    <source>
        <dbReference type="ARBA" id="ARBA00022679"/>
    </source>
</evidence>
<evidence type="ECO:0000256" key="2">
    <source>
        <dbReference type="ARBA" id="ARBA00022527"/>
    </source>
</evidence>
<dbReference type="InterPro" id="IPR059179">
    <property type="entry name" value="MLKL-like_MCAfunc"/>
</dbReference>
<proteinExistence type="predicted"/>
<keyword evidence="3" id="KW-0808">Transferase</keyword>
<dbReference type="InterPro" id="IPR000719">
    <property type="entry name" value="Prot_kinase_dom"/>
</dbReference>
<evidence type="ECO:0000256" key="6">
    <source>
        <dbReference type="ARBA" id="ARBA00022840"/>
    </source>
</evidence>
<dbReference type="GO" id="GO:0007165">
    <property type="term" value="P:signal transduction"/>
    <property type="evidence" value="ECO:0000318"/>
    <property type="project" value="GO_Central"/>
</dbReference>
<dbReference type="GO" id="GO:0005886">
    <property type="term" value="C:plasma membrane"/>
    <property type="evidence" value="ECO:0000318"/>
    <property type="project" value="GO_Central"/>
</dbReference>
<keyword evidence="5" id="KW-0418">Kinase</keyword>
<dbReference type="CDD" id="cd21037">
    <property type="entry name" value="MLKL_NTD"/>
    <property type="match status" value="1"/>
</dbReference>
<dbReference type="PANTHER" id="PTHR27006:SF606">
    <property type="entry name" value="INTERLEUKIN-1 RECEPTOR-ASSOCIATED KINASE 4"/>
    <property type="match status" value="1"/>
</dbReference>
<dbReference type="EnsemblPlants" id="KQJ87363">
    <property type="protein sequence ID" value="KQJ87363"/>
    <property type="gene ID" value="BRADI_4g10550v3"/>
</dbReference>
<evidence type="ECO:0000256" key="1">
    <source>
        <dbReference type="ARBA" id="ARBA00012513"/>
    </source>
</evidence>
<dbReference type="Gene3D" id="1.20.930.20">
    <property type="entry name" value="Adaptor protein Cbl, N-terminal domain"/>
    <property type="match status" value="1"/>
</dbReference>
<dbReference type="Gene3D" id="1.10.510.10">
    <property type="entry name" value="Transferase(Phosphotransferase) domain 1"/>
    <property type="match status" value="1"/>
</dbReference>
<dbReference type="AlphaFoldDB" id="I1IJJ0"/>
<dbReference type="InterPro" id="IPR011009">
    <property type="entry name" value="Kinase-like_dom_sf"/>
</dbReference>
<reference evidence="11" key="2">
    <citation type="submission" date="2017-06" db="EMBL/GenBank/DDBJ databases">
        <title>WGS assembly of Brachypodium distachyon.</title>
        <authorList>
            <consortium name="The International Brachypodium Initiative"/>
            <person name="Lucas S."/>
            <person name="Harmon-Smith M."/>
            <person name="Lail K."/>
            <person name="Tice H."/>
            <person name="Grimwood J."/>
            <person name="Bruce D."/>
            <person name="Barry K."/>
            <person name="Shu S."/>
            <person name="Lindquist E."/>
            <person name="Wang M."/>
            <person name="Pitluck S."/>
            <person name="Vogel J.P."/>
            <person name="Garvin D.F."/>
            <person name="Mockler T.C."/>
            <person name="Schmutz J."/>
            <person name="Rokhsar D."/>
            <person name="Bevan M.W."/>
        </authorList>
    </citation>
    <scope>NUCLEOTIDE SEQUENCE</scope>
    <source>
        <strain evidence="11">Bd21</strain>
    </source>
</reference>
<dbReference type="Pfam" id="PF22215">
    <property type="entry name" value="MLKL_N"/>
    <property type="match status" value="1"/>
</dbReference>
<reference evidence="11 12" key="1">
    <citation type="journal article" date="2010" name="Nature">
        <title>Genome sequencing and analysis of the model grass Brachypodium distachyon.</title>
        <authorList>
            <consortium name="International Brachypodium Initiative"/>
        </authorList>
    </citation>
    <scope>NUCLEOTIDE SEQUENCE [LARGE SCALE GENOMIC DNA]</scope>
    <source>
        <strain evidence="11">Bd21</strain>
        <strain evidence="12">cv. Bd21</strain>
    </source>
</reference>
<dbReference type="FunFam" id="3.30.200.20:FF:000604">
    <property type="entry name" value="Proline-rich receptor-like protein kinase PERK8"/>
    <property type="match status" value="1"/>
</dbReference>
<keyword evidence="2" id="KW-0723">Serine/threonine-protein kinase</keyword>
<dbReference type="Pfam" id="PF00069">
    <property type="entry name" value="Pkinase"/>
    <property type="match status" value="1"/>
</dbReference>
<dbReference type="FunFam" id="1.10.510.10:FF:001023">
    <property type="entry name" value="Os07g0541700 protein"/>
    <property type="match status" value="1"/>
</dbReference>
<dbReference type="OrthoDB" id="665057at2759"/>
<dbReference type="GO" id="GO:0007166">
    <property type="term" value="P:cell surface receptor signaling pathway"/>
    <property type="evidence" value="ECO:0007669"/>
    <property type="project" value="InterPro"/>
</dbReference>
<dbReference type="EnsemblPlants" id="KQJ87362">
    <property type="protein sequence ID" value="KQJ87362"/>
    <property type="gene ID" value="BRADI_4g10550v3"/>
</dbReference>
<dbReference type="HOGENOM" id="CLU_000288_158_1_1"/>
<evidence type="ECO:0000259" key="10">
    <source>
        <dbReference type="PROSITE" id="PS50011"/>
    </source>
</evidence>
<evidence type="ECO:0000313" key="12">
    <source>
        <dbReference type="EnsemblPlants" id="KQJ87362"/>
    </source>
</evidence>
<dbReference type="RefSeq" id="XP_014757951.1">
    <property type="nucleotide sequence ID" value="XM_014902465.2"/>
</dbReference>
<dbReference type="GeneID" id="100836178"/>
<dbReference type="EMBL" id="CM000883">
    <property type="protein sequence ID" value="KQJ87363.1"/>
    <property type="molecule type" value="Genomic_DNA"/>
</dbReference>
<feature type="signal peptide" evidence="9">
    <location>
        <begin position="1"/>
        <end position="24"/>
    </location>
</feature>
<gene>
    <name evidence="12" type="primary">LOC100836178</name>
    <name evidence="11" type="ORF">BRADI_4g10550v3</name>
</gene>
<organism evidence="12">
    <name type="scientific">Brachypodium distachyon</name>
    <name type="common">Purple false brome</name>
    <name type="synonym">Trachynia distachya</name>
    <dbReference type="NCBI Taxonomy" id="15368"/>
    <lineage>
        <taxon>Eukaryota</taxon>
        <taxon>Viridiplantae</taxon>
        <taxon>Streptophyta</taxon>
        <taxon>Embryophyta</taxon>
        <taxon>Tracheophyta</taxon>
        <taxon>Spermatophyta</taxon>
        <taxon>Magnoliopsida</taxon>
        <taxon>Liliopsida</taxon>
        <taxon>Poales</taxon>
        <taxon>Poaceae</taxon>
        <taxon>BOP clade</taxon>
        <taxon>Pooideae</taxon>
        <taxon>Stipodae</taxon>
        <taxon>Brachypodieae</taxon>
        <taxon>Brachypodium</taxon>
    </lineage>
</organism>
<evidence type="ECO:0000256" key="8">
    <source>
        <dbReference type="ARBA" id="ARBA00048679"/>
    </source>
</evidence>